<keyword evidence="1" id="KW-0472">Membrane</keyword>
<feature type="transmembrane region" description="Helical" evidence="1">
    <location>
        <begin position="6"/>
        <end position="28"/>
    </location>
</feature>
<proteinExistence type="predicted"/>
<reference evidence="2 3" key="1">
    <citation type="submission" date="2017-06" db="EMBL/GenBank/DDBJ databases">
        <title>Draft Genome Sequence of Natranaerobius trueperi halophilic, alkalithermophilic bacteria from soda lakes.</title>
        <authorList>
            <person name="Zhao B."/>
        </authorList>
    </citation>
    <scope>NUCLEOTIDE SEQUENCE [LARGE SCALE GENOMIC DNA]</scope>
    <source>
        <strain evidence="2 3">DSM 18760</strain>
    </source>
</reference>
<evidence type="ECO:0000313" key="2">
    <source>
        <dbReference type="EMBL" id="OWZ82695.1"/>
    </source>
</evidence>
<dbReference type="NCBIfam" id="TIGR02893">
    <property type="entry name" value="spore_yabQ"/>
    <property type="match status" value="1"/>
</dbReference>
<feature type="transmembrane region" description="Helical" evidence="1">
    <location>
        <begin position="40"/>
        <end position="63"/>
    </location>
</feature>
<feature type="transmembrane region" description="Helical" evidence="1">
    <location>
        <begin position="117"/>
        <end position="140"/>
    </location>
</feature>
<dbReference type="Pfam" id="PF09578">
    <property type="entry name" value="Spore_YabQ"/>
    <property type="match status" value="1"/>
</dbReference>
<organism evidence="2 3">
    <name type="scientific">Natranaerobius trueperi</name>
    <dbReference type="NCBI Taxonomy" id="759412"/>
    <lineage>
        <taxon>Bacteria</taxon>
        <taxon>Bacillati</taxon>
        <taxon>Bacillota</taxon>
        <taxon>Clostridia</taxon>
        <taxon>Natranaerobiales</taxon>
        <taxon>Natranaerobiaceae</taxon>
        <taxon>Natranaerobius</taxon>
    </lineage>
</organism>
<keyword evidence="1" id="KW-0812">Transmembrane</keyword>
<accession>A0A226BUP7</accession>
<evidence type="ECO:0008006" key="4">
    <source>
        <dbReference type="Google" id="ProtNLM"/>
    </source>
</evidence>
<dbReference type="InterPro" id="IPR019074">
    <property type="entry name" value="YabQ"/>
</dbReference>
<dbReference type="Proteomes" id="UP000214588">
    <property type="component" value="Unassembled WGS sequence"/>
</dbReference>
<dbReference type="EMBL" id="NIQC01000049">
    <property type="protein sequence ID" value="OWZ82695.1"/>
    <property type="molecule type" value="Genomic_DNA"/>
</dbReference>
<feature type="transmembrane region" description="Helical" evidence="1">
    <location>
        <begin position="69"/>
        <end position="88"/>
    </location>
</feature>
<evidence type="ECO:0000313" key="3">
    <source>
        <dbReference type="Proteomes" id="UP000214588"/>
    </source>
</evidence>
<keyword evidence="3" id="KW-1185">Reference proteome</keyword>
<sequence>MEKVITQFFVFLSLFVSGMTLGIVFDFFRVMRGRKRFTKIFQSILDILFGVFSFVLISTVLLVSNWGEVRGYVFIFILIGITIHYKWVSNSIIEGYCIFFILSERIVSTVTETLFKVFYIAIFPFKIVLMPFFSGINKLIGLLKKLWKNSNKWLKKLIFRFNKKD</sequence>
<dbReference type="OrthoDB" id="1685240at2"/>
<name>A0A226BUP7_9FIRM</name>
<keyword evidence="1" id="KW-1133">Transmembrane helix</keyword>
<comment type="caution">
    <text evidence="2">The sequence shown here is derived from an EMBL/GenBank/DDBJ whole genome shotgun (WGS) entry which is preliminary data.</text>
</comment>
<protein>
    <recommendedName>
        <fullName evidence="4">Spore cortex biosynthesis protein YabQ</fullName>
    </recommendedName>
</protein>
<gene>
    <name evidence="2" type="ORF">CDO51_12665</name>
</gene>
<dbReference type="AlphaFoldDB" id="A0A226BUP7"/>
<evidence type="ECO:0000256" key="1">
    <source>
        <dbReference type="SAM" id="Phobius"/>
    </source>
</evidence>